<dbReference type="Proteomes" id="UP000035704">
    <property type="component" value="Chromosome"/>
</dbReference>
<dbReference type="STRING" id="84022.CACET_c31450"/>
<evidence type="ECO:0000313" key="1">
    <source>
        <dbReference type="EMBL" id="AKL96589.1"/>
    </source>
</evidence>
<gene>
    <name evidence="1" type="ORF">CACET_c31450</name>
</gene>
<dbReference type="AlphaFoldDB" id="A0A0D8IB49"/>
<evidence type="ECO:0000313" key="2">
    <source>
        <dbReference type="Proteomes" id="UP000035704"/>
    </source>
</evidence>
<protein>
    <submittedName>
        <fullName evidence="1">Uncharacterized protein</fullName>
    </submittedName>
</protein>
<name>A0A0D8IB49_9CLOT</name>
<keyword evidence="2" id="KW-1185">Reference proteome</keyword>
<reference evidence="1 2" key="1">
    <citation type="submission" date="2014-10" db="EMBL/GenBank/DDBJ databases">
        <title>Genome sequence of Clostridium aceticum DSM 1496.</title>
        <authorList>
            <person name="Poehlein A."/>
            <person name="Schiel-Bengelsdorf B."/>
            <person name="Gottschalk G."/>
            <person name="Duerre P."/>
            <person name="Daniel R."/>
        </authorList>
    </citation>
    <scope>NUCLEOTIDE SEQUENCE [LARGE SCALE GENOMIC DNA]</scope>
    <source>
        <strain evidence="1 2">DSM 1496</strain>
    </source>
</reference>
<dbReference type="OrthoDB" id="1911369at2"/>
<sequence>MAKRKLDIDFPDETTIESQIQKIIYEGIKPKESFYGYLRNMYLRIGLRHLFHDATEIAFTIFVTVSILVFLSIGAVEKLWGNEGSIYTFVFISSPLLYLAMALVSFVNTKFNDTYDLEMTCKYNIYQLAAFRMLVFSIFSIVANTLIVYLVTMIYQQLDFLTAFMISTTSLFVFSVMFLYGMIKINKPFTKHFLVGGWLSVNLLLMVFSREFYNVLLINIPVYVYLAIIVGCIYIYIKNLKKLILSRNLGGVI</sequence>
<proteinExistence type="predicted"/>
<dbReference type="KEGG" id="cace:CACET_c31450"/>
<accession>A0A0D8IB49</accession>
<dbReference type="RefSeq" id="WP_044824394.1">
    <property type="nucleotide sequence ID" value="NZ_CP009687.1"/>
</dbReference>
<dbReference type="EMBL" id="CP009687">
    <property type="protein sequence ID" value="AKL96589.1"/>
    <property type="molecule type" value="Genomic_DNA"/>
</dbReference>
<dbReference type="PATRIC" id="fig|84022.5.peg.3708"/>
<organism evidence="1 2">
    <name type="scientific">Clostridium aceticum</name>
    <dbReference type="NCBI Taxonomy" id="84022"/>
    <lineage>
        <taxon>Bacteria</taxon>
        <taxon>Bacillati</taxon>
        <taxon>Bacillota</taxon>
        <taxon>Clostridia</taxon>
        <taxon>Eubacteriales</taxon>
        <taxon>Clostridiaceae</taxon>
        <taxon>Clostridium</taxon>
    </lineage>
</organism>